<sequence length="207" mass="23579">MLLTGWGANLQSLLVVATFYAWVASVERQIRMTYLSVLLAAWAIVRLLQRYGVTDLIWYVAVMGGSLLYLAQVDPVFQAQQNREQRHWLRCLASGLICLTAFYQAETGIMGIAPIVAGFGAIALEFAFILAGLLQRVRAFLYVGTLTFMLQVFWQLWRFISDYSLLLWILGIILGLGLIWIAATFEARRSQVNTLLQHWVTELENWQ</sequence>
<feature type="transmembrane region" description="Helical" evidence="1">
    <location>
        <begin position="111"/>
        <end position="132"/>
    </location>
</feature>
<name>A0A832H2H0_9CYAN</name>
<feature type="transmembrane region" description="Helical" evidence="1">
    <location>
        <begin position="139"/>
        <end position="157"/>
    </location>
</feature>
<comment type="caution">
    <text evidence="2">The sequence shown here is derived from an EMBL/GenBank/DDBJ whole genome shotgun (WGS) entry which is preliminary data.</text>
</comment>
<evidence type="ECO:0000256" key="1">
    <source>
        <dbReference type="SAM" id="Phobius"/>
    </source>
</evidence>
<keyword evidence="1" id="KW-0472">Membrane</keyword>
<accession>A0A832H2H0</accession>
<protein>
    <recommendedName>
        <fullName evidence="3">DUF2157 domain-containing protein</fullName>
    </recommendedName>
</protein>
<gene>
    <name evidence="2" type="ORF">ENR47_05450</name>
</gene>
<dbReference type="AlphaFoldDB" id="A0A832H2H0"/>
<dbReference type="EMBL" id="DSRD01000354">
    <property type="protein sequence ID" value="HGW93714.1"/>
    <property type="molecule type" value="Genomic_DNA"/>
</dbReference>
<keyword evidence="1" id="KW-1133">Transmembrane helix</keyword>
<evidence type="ECO:0000313" key="2">
    <source>
        <dbReference type="EMBL" id="HGW93714.1"/>
    </source>
</evidence>
<evidence type="ECO:0008006" key="3">
    <source>
        <dbReference type="Google" id="ProtNLM"/>
    </source>
</evidence>
<feature type="transmembrane region" description="Helical" evidence="1">
    <location>
        <begin position="6"/>
        <end position="25"/>
    </location>
</feature>
<proteinExistence type="predicted"/>
<feature type="transmembrane region" description="Helical" evidence="1">
    <location>
        <begin position="57"/>
        <end position="76"/>
    </location>
</feature>
<organism evidence="2">
    <name type="scientific">Oscillatoriales cyanobacterium SpSt-402</name>
    <dbReference type="NCBI Taxonomy" id="2282168"/>
    <lineage>
        <taxon>Bacteria</taxon>
        <taxon>Bacillati</taxon>
        <taxon>Cyanobacteriota</taxon>
        <taxon>Cyanophyceae</taxon>
        <taxon>Oscillatoriophycideae</taxon>
        <taxon>Oscillatoriales</taxon>
    </lineage>
</organism>
<feature type="transmembrane region" description="Helical" evidence="1">
    <location>
        <begin position="163"/>
        <end position="183"/>
    </location>
</feature>
<reference evidence="2" key="1">
    <citation type="journal article" date="2020" name="mSystems">
        <title>Genome- and Community-Level Interaction Insights into Carbon Utilization and Element Cycling Functions of Hydrothermarchaeota in Hydrothermal Sediment.</title>
        <authorList>
            <person name="Zhou Z."/>
            <person name="Liu Y."/>
            <person name="Xu W."/>
            <person name="Pan J."/>
            <person name="Luo Z.H."/>
            <person name="Li M."/>
        </authorList>
    </citation>
    <scope>NUCLEOTIDE SEQUENCE [LARGE SCALE GENOMIC DNA]</scope>
    <source>
        <strain evidence="2">SpSt-402</strain>
    </source>
</reference>
<keyword evidence="1" id="KW-0812">Transmembrane</keyword>